<dbReference type="Pfam" id="PF02384">
    <property type="entry name" value="N6_Mtase"/>
    <property type="match status" value="1"/>
</dbReference>
<dbReference type="InterPro" id="IPR003356">
    <property type="entry name" value="DNA_methylase_A-5"/>
</dbReference>
<reference evidence="11 12" key="1">
    <citation type="submission" date="2014-11" db="EMBL/GenBank/DDBJ databases">
        <authorList>
            <person name="Urmite Genomes Urmite Genomes"/>
        </authorList>
    </citation>
    <scope>NUCLEOTIDE SEQUENCE [LARGE SCALE GENOMIC DNA]</scope>
    <source>
        <strain evidence="11 12">Oc5</strain>
    </source>
</reference>
<sequence>MATANIGFEEKLWRMADKLRGSMDSGEYKNVVLGLLFLKYVSDAFEEKYKELKADELANEEDRDEYVAENVFFVPKEARWSFIKDNAKDPKIGQLVDAAMVAIEKENPQLVGVLPKSFARPELDKTRLGETIDLFSFKVGDETSRQKDVLGRVYEYFLSKFASAEGKNGGEFYTPSTVVQLLVEMLEPYKGRVYDPACGSGGLFVQSSKFVKEHQGRLDNLSIYGQESNPTTWKLCKMNLAIRGIDGNLGDHHADTFHNDLHKGLKADYILANPPFNISDWGGEKLTEDVRWQYGIPPKGNANFAWVQHMVSKLAPAGTAGFVLANGSMSSNTSGEGEIRKNLIENDRVECIVTLPGQLFYSTPIPVCLWFVSQYKKRTGKRSRNNHILFIDARNLGFMADRTHKEFSEEDIKKVADTFHTWRGTNDQEYADELGFCKEISLEKVKENDYILTPGRYVGLAEQEDDGELFEERMESLTSELSEQFAKSKELEEQIRRVLGGAGYDI</sequence>
<evidence type="ECO:0000259" key="9">
    <source>
        <dbReference type="Pfam" id="PF02384"/>
    </source>
</evidence>
<dbReference type="InterPro" id="IPR002052">
    <property type="entry name" value="DNA_methylase_N6_adenine_CS"/>
</dbReference>
<accession>A0A0A1ML07</accession>
<dbReference type="PANTHER" id="PTHR42998:SF1">
    <property type="entry name" value="TYPE I RESTRICTION ENZYME HINDI METHYLASE SUBUNIT"/>
    <property type="match status" value="1"/>
</dbReference>
<protein>
    <recommendedName>
        <fullName evidence="2">site-specific DNA-methyltransferase (adenine-specific)</fullName>
        <ecNumber evidence="2">2.1.1.72</ecNumber>
    </recommendedName>
</protein>
<feature type="coiled-coil region" evidence="8">
    <location>
        <begin position="460"/>
        <end position="494"/>
    </location>
</feature>
<dbReference type="GO" id="GO:0032259">
    <property type="term" value="P:methylation"/>
    <property type="evidence" value="ECO:0007669"/>
    <property type="project" value="UniProtKB-KW"/>
</dbReference>
<evidence type="ECO:0000313" key="11">
    <source>
        <dbReference type="EMBL" id="CEI80372.1"/>
    </source>
</evidence>
<dbReference type="Gene3D" id="3.40.50.150">
    <property type="entry name" value="Vaccinia Virus protein VP39"/>
    <property type="match status" value="1"/>
</dbReference>
<dbReference type="Pfam" id="PF12161">
    <property type="entry name" value="HsdM_N"/>
    <property type="match status" value="1"/>
</dbReference>
<organism evidence="11 12">
    <name type="scientific">Oceanobacillus oncorhynchi</name>
    <dbReference type="NCBI Taxonomy" id="545501"/>
    <lineage>
        <taxon>Bacteria</taxon>
        <taxon>Bacillati</taxon>
        <taxon>Bacillota</taxon>
        <taxon>Bacilli</taxon>
        <taxon>Bacillales</taxon>
        <taxon>Bacillaceae</taxon>
        <taxon>Oceanobacillus</taxon>
    </lineage>
</organism>
<dbReference type="EMBL" id="CDGG01000001">
    <property type="protein sequence ID" value="CEI80372.1"/>
    <property type="molecule type" value="Genomic_DNA"/>
</dbReference>
<name>A0A0A1ML07_9BACI</name>
<keyword evidence="12" id="KW-1185">Reference proteome</keyword>
<dbReference type="STRING" id="545501.BN997_00175"/>
<dbReference type="SUPFAM" id="SSF53335">
    <property type="entry name" value="S-adenosyl-L-methionine-dependent methyltransferases"/>
    <property type="match status" value="1"/>
</dbReference>
<comment type="catalytic activity">
    <reaction evidence="7">
        <text>a 2'-deoxyadenosine in DNA + S-adenosyl-L-methionine = an N(6)-methyl-2'-deoxyadenosine in DNA + S-adenosyl-L-homocysteine + H(+)</text>
        <dbReference type="Rhea" id="RHEA:15197"/>
        <dbReference type="Rhea" id="RHEA-COMP:12418"/>
        <dbReference type="Rhea" id="RHEA-COMP:12419"/>
        <dbReference type="ChEBI" id="CHEBI:15378"/>
        <dbReference type="ChEBI" id="CHEBI:57856"/>
        <dbReference type="ChEBI" id="CHEBI:59789"/>
        <dbReference type="ChEBI" id="CHEBI:90615"/>
        <dbReference type="ChEBI" id="CHEBI:90616"/>
        <dbReference type="EC" id="2.1.1.72"/>
    </reaction>
</comment>
<keyword evidence="3" id="KW-0489">Methyltransferase</keyword>
<dbReference type="AlphaFoldDB" id="A0A0A1ML07"/>
<proteinExistence type="inferred from homology"/>
<dbReference type="EC" id="2.1.1.72" evidence="2"/>
<dbReference type="PRINTS" id="PR00507">
    <property type="entry name" value="N12N6MTFRASE"/>
</dbReference>
<dbReference type="InterPro" id="IPR038333">
    <property type="entry name" value="T1MK-like_N_sf"/>
</dbReference>
<dbReference type="Proteomes" id="UP000040453">
    <property type="component" value="Unassembled WGS sequence"/>
</dbReference>
<evidence type="ECO:0000256" key="5">
    <source>
        <dbReference type="ARBA" id="ARBA00022691"/>
    </source>
</evidence>
<keyword evidence="5" id="KW-0949">S-adenosyl-L-methionine</keyword>
<gene>
    <name evidence="11" type="primary">hsdM</name>
    <name evidence="11" type="ORF">BN997_00175</name>
</gene>
<dbReference type="GO" id="GO:0003677">
    <property type="term" value="F:DNA binding"/>
    <property type="evidence" value="ECO:0007669"/>
    <property type="project" value="InterPro"/>
</dbReference>
<dbReference type="Gene3D" id="1.20.1260.30">
    <property type="match status" value="1"/>
</dbReference>
<evidence type="ECO:0000313" key="12">
    <source>
        <dbReference type="Proteomes" id="UP000040453"/>
    </source>
</evidence>
<dbReference type="PROSITE" id="PS00092">
    <property type="entry name" value="N6_MTASE"/>
    <property type="match status" value="1"/>
</dbReference>
<dbReference type="GO" id="GO:0008170">
    <property type="term" value="F:N-methyltransferase activity"/>
    <property type="evidence" value="ECO:0007669"/>
    <property type="project" value="InterPro"/>
</dbReference>
<dbReference type="RefSeq" id="WP_042528798.1">
    <property type="nucleotide sequence ID" value="NZ_CDGG01000001.1"/>
</dbReference>
<feature type="domain" description="DNA methylase adenine-specific" evidence="9">
    <location>
        <begin position="146"/>
        <end position="465"/>
    </location>
</feature>
<evidence type="ECO:0000256" key="6">
    <source>
        <dbReference type="ARBA" id="ARBA00022747"/>
    </source>
</evidence>
<evidence type="ECO:0000259" key="10">
    <source>
        <dbReference type="Pfam" id="PF12161"/>
    </source>
</evidence>
<dbReference type="GO" id="GO:0009307">
    <property type="term" value="P:DNA restriction-modification system"/>
    <property type="evidence" value="ECO:0007669"/>
    <property type="project" value="UniProtKB-KW"/>
</dbReference>
<dbReference type="InterPro" id="IPR029063">
    <property type="entry name" value="SAM-dependent_MTases_sf"/>
</dbReference>
<evidence type="ECO:0000256" key="7">
    <source>
        <dbReference type="ARBA" id="ARBA00047942"/>
    </source>
</evidence>
<dbReference type="GO" id="GO:0009007">
    <property type="term" value="F:site-specific DNA-methyltransferase (adenine-specific) activity"/>
    <property type="evidence" value="ECO:0007669"/>
    <property type="project" value="UniProtKB-EC"/>
</dbReference>
<evidence type="ECO:0000256" key="1">
    <source>
        <dbReference type="ARBA" id="ARBA00006594"/>
    </source>
</evidence>
<evidence type="ECO:0000256" key="4">
    <source>
        <dbReference type="ARBA" id="ARBA00022679"/>
    </source>
</evidence>
<keyword evidence="6" id="KW-0680">Restriction system</keyword>
<keyword evidence="8" id="KW-0175">Coiled coil</keyword>
<dbReference type="PANTHER" id="PTHR42998">
    <property type="entry name" value="TYPE I RESTRICTION ENZYME HINDVIIP M PROTEIN-RELATED"/>
    <property type="match status" value="1"/>
</dbReference>
<evidence type="ECO:0000256" key="2">
    <source>
        <dbReference type="ARBA" id="ARBA00011900"/>
    </source>
</evidence>
<dbReference type="InterPro" id="IPR022749">
    <property type="entry name" value="D12N6_MeTrfase_N"/>
</dbReference>
<feature type="domain" description="N6 adenine-specific DNA methyltransferase N-terminal" evidence="10">
    <location>
        <begin position="9"/>
        <end position="135"/>
    </location>
</feature>
<comment type="similarity">
    <text evidence="1">Belongs to the N(4)/N(6)-methyltransferase family.</text>
</comment>
<dbReference type="InterPro" id="IPR052916">
    <property type="entry name" value="Type-I_RE_MTase_Subunit"/>
</dbReference>
<dbReference type="OrthoDB" id="9814572at2"/>
<keyword evidence="4" id="KW-0808">Transferase</keyword>
<evidence type="ECO:0000256" key="8">
    <source>
        <dbReference type="SAM" id="Coils"/>
    </source>
</evidence>
<evidence type="ECO:0000256" key="3">
    <source>
        <dbReference type="ARBA" id="ARBA00022603"/>
    </source>
</evidence>